<evidence type="ECO:0000256" key="3">
    <source>
        <dbReference type="ARBA" id="ARBA00023002"/>
    </source>
</evidence>
<dbReference type="Gene3D" id="3.30.465.10">
    <property type="match status" value="1"/>
</dbReference>
<gene>
    <name evidence="5" type="ORF">SAMN05216258_10280</name>
</gene>
<dbReference type="PANTHER" id="PTHR42659">
    <property type="entry name" value="XANTHINE DEHYDROGENASE SUBUNIT C-RELATED"/>
    <property type="match status" value="1"/>
</dbReference>
<dbReference type="Pfam" id="PF00941">
    <property type="entry name" value="FAD_binding_5"/>
    <property type="match status" value="1"/>
</dbReference>
<dbReference type="PROSITE" id="PS51387">
    <property type="entry name" value="FAD_PCMH"/>
    <property type="match status" value="1"/>
</dbReference>
<dbReference type="InterPro" id="IPR005107">
    <property type="entry name" value="CO_DH_flav_C"/>
</dbReference>
<dbReference type="Pfam" id="PF03450">
    <property type="entry name" value="CO_deh_flav_C"/>
    <property type="match status" value="1"/>
</dbReference>
<dbReference type="InterPro" id="IPR036683">
    <property type="entry name" value="CO_DH_flav_C_dom_sf"/>
</dbReference>
<dbReference type="AlphaFoldDB" id="A0A1I3CMI8"/>
<protein>
    <submittedName>
        <fullName evidence="5">Carbon-monoxide dehydrogenase medium subunit</fullName>
    </submittedName>
</protein>
<dbReference type="SUPFAM" id="SSF56176">
    <property type="entry name" value="FAD-binding/transporter-associated domain-like"/>
    <property type="match status" value="1"/>
</dbReference>
<dbReference type="RefSeq" id="WP_092857855.1">
    <property type="nucleotide sequence ID" value="NZ_FOQH01000002.1"/>
</dbReference>
<dbReference type="InterPro" id="IPR002346">
    <property type="entry name" value="Mopterin_DH_FAD-bd"/>
</dbReference>
<dbReference type="Proteomes" id="UP000199377">
    <property type="component" value="Unassembled WGS sequence"/>
</dbReference>
<dbReference type="InterPro" id="IPR016166">
    <property type="entry name" value="FAD-bd_PCMH"/>
</dbReference>
<evidence type="ECO:0000259" key="4">
    <source>
        <dbReference type="PROSITE" id="PS51387"/>
    </source>
</evidence>
<name>A0A1I3CMI8_9RHOB</name>
<evidence type="ECO:0000256" key="2">
    <source>
        <dbReference type="ARBA" id="ARBA00022827"/>
    </source>
</evidence>
<dbReference type="PANTHER" id="PTHR42659:SF2">
    <property type="entry name" value="XANTHINE DEHYDROGENASE SUBUNIT C-RELATED"/>
    <property type="match status" value="1"/>
</dbReference>
<dbReference type="InterPro" id="IPR016169">
    <property type="entry name" value="FAD-bd_PCMH_sub2"/>
</dbReference>
<evidence type="ECO:0000313" key="6">
    <source>
        <dbReference type="Proteomes" id="UP000199377"/>
    </source>
</evidence>
<dbReference type="SMART" id="SM01092">
    <property type="entry name" value="CO_deh_flav_C"/>
    <property type="match status" value="1"/>
</dbReference>
<proteinExistence type="predicted"/>
<keyword evidence="1" id="KW-0285">Flavoprotein</keyword>
<organism evidence="5 6">
    <name type="scientific">Albimonas pacifica</name>
    <dbReference type="NCBI Taxonomy" id="1114924"/>
    <lineage>
        <taxon>Bacteria</taxon>
        <taxon>Pseudomonadati</taxon>
        <taxon>Pseudomonadota</taxon>
        <taxon>Alphaproteobacteria</taxon>
        <taxon>Rhodobacterales</taxon>
        <taxon>Paracoccaceae</taxon>
        <taxon>Albimonas</taxon>
    </lineage>
</organism>
<evidence type="ECO:0000256" key="1">
    <source>
        <dbReference type="ARBA" id="ARBA00022630"/>
    </source>
</evidence>
<keyword evidence="2" id="KW-0274">FAD</keyword>
<dbReference type="InterPro" id="IPR036318">
    <property type="entry name" value="FAD-bd_PCMH-like_sf"/>
</dbReference>
<sequence length="287" mass="29271">MPPANSSAESRRLLTPATIPAALEAQAAGARLLAGGTWLMRSALRDEPLTGAFASLHAIPALSRLDLTPEAAEIGAAVTHARLAEALAGIPELAPLAVAAGASANPGVRRAATLGGNLCATEFPAADLACALLALEADVDLERLSGPGRVYMAQFLARREALLPGALVAGVRIPRRAGRLGAHVRLPLRKAGDYPVAIVSLTAEVADGRLSRPVIAVGSVEPVARRWAELEAALDGVSLDPAAGASAAAGLLSSFSPREGIEAPGWYRAEVLPALVRRALAALEASA</sequence>
<dbReference type="InterPro" id="IPR051312">
    <property type="entry name" value="Diverse_Substr_Oxidored"/>
</dbReference>
<dbReference type="GO" id="GO:0016491">
    <property type="term" value="F:oxidoreductase activity"/>
    <property type="evidence" value="ECO:0007669"/>
    <property type="project" value="UniProtKB-KW"/>
</dbReference>
<dbReference type="GO" id="GO:0071949">
    <property type="term" value="F:FAD binding"/>
    <property type="evidence" value="ECO:0007669"/>
    <property type="project" value="InterPro"/>
</dbReference>
<feature type="domain" description="FAD-binding PCMH-type" evidence="4">
    <location>
        <begin position="6"/>
        <end position="178"/>
    </location>
</feature>
<dbReference type="SUPFAM" id="SSF55447">
    <property type="entry name" value="CO dehydrogenase flavoprotein C-terminal domain-like"/>
    <property type="match status" value="1"/>
</dbReference>
<keyword evidence="3" id="KW-0560">Oxidoreductase</keyword>
<dbReference type="OrthoDB" id="9793944at2"/>
<keyword evidence="6" id="KW-1185">Reference proteome</keyword>
<dbReference type="EMBL" id="FOQH01000002">
    <property type="protein sequence ID" value="SFH75459.1"/>
    <property type="molecule type" value="Genomic_DNA"/>
</dbReference>
<reference evidence="5 6" key="1">
    <citation type="submission" date="2016-10" db="EMBL/GenBank/DDBJ databases">
        <authorList>
            <person name="de Groot N.N."/>
        </authorList>
    </citation>
    <scope>NUCLEOTIDE SEQUENCE [LARGE SCALE GENOMIC DNA]</scope>
    <source>
        <strain evidence="5 6">CGMCC 1.11030</strain>
    </source>
</reference>
<accession>A0A1I3CMI8</accession>
<dbReference type="Gene3D" id="3.30.390.50">
    <property type="entry name" value="CO dehydrogenase flavoprotein, C-terminal domain"/>
    <property type="match status" value="1"/>
</dbReference>
<dbReference type="STRING" id="1114924.SAMN05216258_10280"/>
<evidence type="ECO:0000313" key="5">
    <source>
        <dbReference type="EMBL" id="SFH75459.1"/>
    </source>
</evidence>